<dbReference type="Pfam" id="PF15518">
    <property type="entry name" value="L_protein_N"/>
    <property type="match status" value="1"/>
</dbReference>
<dbReference type="PROSITE" id="PS50525">
    <property type="entry name" value="RDRP_SSRNA_NEG_SEG"/>
    <property type="match status" value="1"/>
</dbReference>
<evidence type="ECO:0000256" key="3">
    <source>
        <dbReference type="ARBA" id="ARBA00022679"/>
    </source>
</evidence>
<comment type="similarity">
    <text evidence="9">Belongs to the Bunyavirales RNA polymerase family.</text>
</comment>
<protein>
    <recommendedName>
        <fullName evidence="2">RNA-directed RNA polymerase L</fullName>
        <ecNumber evidence="1">2.7.7.48</ecNumber>
    </recommendedName>
    <alternativeName>
        <fullName evidence="6">Large structural protein</fullName>
    </alternativeName>
    <alternativeName>
        <fullName evidence="8">Replicase</fullName>
    </alternativeName>
    <alternativeName>
        <fullName evidence="7">Transcriptase</fullName>
    </alternativeName>
</protein>
<evidence type="ECO:0000256" key="6">
    <source>
        <dbReference type="ARBA" id="ARBA00030285"/>
    </source>
</evidence>
<evidence type="ECO:0000256" key="1">
    <source>
        <dbReference type="ARBA" id="ARBA00012494"/>
    </source>
</evidence>
<evidence type="ECO:0000256" key="2">
    <source>
        <dbReference type="ARBA" id="ARBA00018602"/>
    </source>
</evidence>
<dbReference type="InterPro" id="IPR029124">
    <property type="entry name" value="L_protein_N"/>
</dbReference>
<dbReference type="EMBL" id="KM001085">
    <property type="protein sequence ID" value="AIF71030.1"/>
    <property type="molecule type" value="Viral_cRNA"/>
</dbReference>
<reference evidence="11 12" key="1">
    <citation type="journal article" date="2014" name="Virology">
        <title>Metagenomic shotgun sequencing of a Bunyavirus in wild-caught Aedes aegypti from Thailand informs the evolutionary and genomic history of the Phleboviruses.</title>
        <authorList>
            <person name="Chandler J.A."/>
            <person name="Thongsripong P."/>
            <person name="Green A."/>
            <person name="Kittayapong P."/>
            <person name="Wilcox B.A."/>
            <person name="Schroth G.P."/>
            <person name="Kapan D.D."/>
            <person name="Bennett S.N."/>
        </authorList>
    </citation>
    <scope>NUCLEOTIDE SEQUENCE [LARGE SCALE GENOMIC DNA]</scope>
</reference>
<dbReference type="Proteomes" id="UP000170237">
    <property type="component" value="Genome"/>
</dbReference>
<dbReference type="Pfam" id="PF04196">
    <property type="entry name" value="Bunya_RdRp"/>
    <property type="match status" value="1"/>
</dbReference>
<evidence type="ECO:0000259" key="10">
    <source>
        <dbReference type="PROSITE" id="PS50525"/>
    </source>
</evidence>
<proteinExistence type="inferred from homology"/>
<feature type="domain" description="RdRp catalytic" evidence="10">
    <location>
        <begin position="1085"/>
        <end position="1286"/>
    </location>
</feature>
<dbReference type="GO" id="GO:0039694">
    <property type="term" value="P:viral RNA genome replication"/>
    <property type="evidence" value="ECO:0007669"/>
    <property type="project" value="InterPro"/>
</dbReference>
<dbReference type="InterPro" id="IPR007099">
    <property type="entry name" value="RNA-dir_pol_NSvirus"/>
</dbReference>
<keyword evidence="11" id="KW-0696">RNA-directed RNA polymerase</keyword>
<sequence>MSTLLNDIVIDSLSGIQGDVVTGDEILYHDSVAGIPIPEVLVDVRGDLIGVSFRPLDDDDVVSTVGSSVYGQSLSYNLGDWKLNNLVHDFTFGELIENTDRKLSEVFQRSGAEITRFTPDHVSEEPDFNIIVEGGTNQGSLRSVKNYYEEKKQKYDALLRTIHQSELANEGNVKKILFGIIIVGHEAVATNLALSKEQVIELQMRFRIGLRIQKELAELGLVAKLPEDATEIDKRLEQYFLKLDLLSDKEIENWNKSIKRQIDINNPDKDFLELHLMRWDEDRIKELINHPDKEAAGMKTAKILQESLSFVAEQTTKYEFDEEARRVKSQSAHADFEKEYISRNEGNMFTAEKAFINFPMIVIKPSEPSRVPSRGLKLSEAKFETVYDTLYYAGILKAVADPLYFPDHEADILEQYKWETPLLTSKEELQQFKDENLPKLFQIGGTFSLNNISSSFLDSALSLVTSDVNKQSELAKDFKGKTSRFNAYLTDANRFDLALKGVQGKGLTSKFIKGKINVSYNASIDEARESKPDWFHITDTNTDDMDLLMSDTELFMELTSTLHETTTSTTLWQSLINQARDYHGDNYLRLKEEQHQAWLSQTKLFNWCKLITDIGTEVDISIKQNCKKDEFIFKKLQDFNVWLLIKPTKKEEKIFFSVLFRREDIDYLYESTVFKRLNKLFGGENYLYTNFISLTESKLLNWVLVLPRMIGLFRFWSNFSNIEPYSEQNIRDLPETHPHFIGFYKNAMPMLILSIIIGLNDKTEVEEEITRTRYMVMESLTEWPIEPKPYKMASKASMAMRSRLTLWLYRKHKDLCHRYTATPPRARNEDVTGQEQTETSNQLFWEGFVNPYTNFKLTTGQQVINLFYLGYIKNKDETAQANKASKLYDKILTYEVQYDLETAKILGLTSPQKPRPHCFDLDLLIDCGRNLNHRINESYPEFNYNFMKELHNFMFLRSVEEEFSTLKASSNFNEELYDRKKVSSKYQRGKVIEKLALEGEGATSIAELFEKKYLNALKSRGLNIDIFRKPQHGGDREIYVLGFQERVVQRLIEQISRIICRFIPEETMTHPGNKIAIPENSSREARTKYKMGHLTFNSSADASKWSQNNSSFKMMICLLIICPPYLHKTIIRCLRLWEFKRILINPQILELFDKYRNLKLYDKTLQCMFDGYKGLKTFRWIRAGSPYIEVTTGMMQGILHYTSSLYHSAIISRVKEVVQQSSHAIQETLKYPRPFKLIMCHLQSSDDSYFSVSAPLTGDASIATKSRILATAILQFKVNYSSHCGVVNSIKTVLNSNHVFEFNSNFEFGFNHYKPDIKAIFSGFLVSEQELLLTRQEELSVLLTSYLENGGTNYVANGLQLGQSYLHYHLMGLTTTKYFRTYEVLQTILPDPSIGFFVMDNPMCPGLLGFKYGLWNLVKSSNLGKLYKHKLRPITLTDAKLEENVKLSIELSAHGSLSASYKLIHGNRRKWLALLERMNVDQEWRGKIQMNPEILFRRALNPEEVRVKISQKMHSPGVSASLSKLNTIPRILAESAYVLKLQAVTSLSNWIDPRRTEFSKVTLIEAILKEMKEVLADDDINEQEMRILFPFHEDFTRNQQLLSGVHVVQIGQSFREYKRKVTSVEIATNNEYSLLSLRGILLSFWFENNTDIMTPRLSKEHRDYIFTQHQKVIPWIRKDINESLANSPFNEMVEMLLWLNTFSGRRRIVRLLGTQIISKHGHSRLLSVVINNLSSSHRLNLDRVELESPVDLISTVRSKFTLASSLPGDHIDIIKRIFSSAGNQVTFVEGAVRSKQNDVVLMCKLARVIDKGWKESNSDEVLSIINDMKRNKHGTLGLFTTRQRVSLAEDGSPRYHGLGVWEGIIDGYDIMIRIRNAINKPVTVQNVTVNTPLASVESIAVRKFIENMGWVIPSDIHSGRSTLFLNDKGLNSNSGVPIIVDEGFNVNIAEFYKLQLTLEWTGRNLRCVAKLRKETGRGVNITVLSLSPKIQHYEYMAKYEKIMGKGTLGNHWLENKPLSQSAAVRIIRSFNEHSNDEKNLIRANLKAKLQSQGISFRRKIDLIDLAFVSKEEQDELLDDYMLFQMPLDLGDLNIVDFEEVGASPEIVEFEDFELRNVEELADDIALEFEERTSPIEVIKREIWRLHPLFKDFSSLIISQIGRDAINKLITKREYNREIESYLPVFEIILEEERSSWTLITPISMYELAGDDNSEDSE</sequence>
<evidence type="ECO:0000256" key="8">
    <source>
        <dbReference type="ARBA" id="ARBA00031012"/>
    </source>
</evidence>
<evidence type="ECO:0000313" key="12">
    <source>
        <dbReference type="Proteomes" id="UP000170237"/>
    </source>
</evidence>
<keyword evidence="5" id="KW-0460">Magnesium</keyword>
<organism evidence="11 12">
    <name type="scientific">Phasivirus phasiense</name>
    <dbReference type="NCBI Taxonomy" id="3052631"/>
    <lineage>
        <taxon>Viruses</taxon>
        <taxon>Riboviria</taxon>
        <taxon>Orthornavirae</taxon>
        <taxon>Negarnaviricota</taxon>
        <taxon>Polyploviricotina</taxon>
        <taxon>Bunyaviricetes</taxon>
        <taxon>Hareavirales</taxon>
        <taxon>Phenuiviridae</taxon>
        <taxon>Phasivirus</taxon>
    </lineage>
</organism>
<dbReference type="GO" id="GO:0003968">
    <property type="term" value="F:RNA-directed RNA polymerase activity"/>
    <property type="evidence" value="ECO:0007669"/>
    <property type="project" value="UniProtKB-KW"/>
</dbReference>
<evidence type="ECO:0000256" key="9">
    <source>
        <dbReference type="ARBA" id="ARBA00034123"/>
    </source>
</evidence>
<dbReference type="GO" id="GO:0006351">
    <property type="term" value="P:DNA-templated transcription"/>
    <property type="evidence" value="ECO:0007669"/>
    <property type="project" value="InterPro"/>
</dbReference>
<keyword evidence="4" id="KW-0378">Hydrolase</keyword>
<keyword evidence="11" id="KW-0548">Nucleotidyltransferase</keyword>
<dbReference type="InterPro" id="IPR007322">
    <property type="entry name" value="RNA_pol_bunyavir"/>
</dbReference>
<dbReference type="GO" id="GO:0016787">
    <property type="term" value="F:hydrolase activity"/>
    <property type="evidence" value="ECO:0007669"/>
    <property type="project" value="UniProtKB-KW"/>
</dbReference>
<keyword evidence="3" id="KW-0808">Transferase</keyword>
<evidence type="ECO:0000256" key="5">
    <source>
        <dbReference type="ARBA" id="ARBA00022842"/>
    </source>
</evidence>
<evidence type="ECO:0000313" key="11">
    <source>
        <dbReference type="EMBL" id="AIF71030.1"/>
    </source>
</evidence>
<dbReference type="EC" id="2.7.7.48" evidence="1"/>
<accession>A0A075LWU2</accession>
<name>A0A075LWU2_9VIRU</name>
<evidence type="ECO:0000256" key="7">
    <source>
        <dbReference type="ARBA" id="ARBA00030436"/>
    </source>
</evidence>
<evidence type="ECO:0000256" key="4">
    <source>
        <dbReference type="ARBA" id="ARBA00022801"/>
    </source>
</evidence>